<dbReference type="InterPro" id="IPR006225">
    <property type="entry name" value="PsdUridine_synth_RluC/D"/>
</dbReference>
<dbReference type="CDD" id="cd02869">
    <property type="entry name" value="PseudoU_synth_RluA_like"/>
    <property type="match status" value="1"/>
</dbReference>
<dbReference type="CDD" id="cd00165">
    <property type="entry name" value="S4"/>
    <property type="match status" value="1"/>
</dbReference>
<accession>A0A4Q1SJP2</accession>
<evidence type="ECO:0000259" key="6">
    <source>
        <dbReference type="SMART" id="SM00363"/>
    </source>
</evidence>
<dbReference type="GO" id="GO:0120159">
    <property type="term" value="F:rRNA pseudouridine synthase activity"/>
    <property type="evidence" value="ECO:0007669"/>
    <property type="project" value="UniProtKB-ARBA"/>
</dbReference>
<evidence type="ECO:0000256" key="3">
    <source>
        <dbReference type="PIRSR" id="PIRSR606225-1"/>
    </source>
</evidence>
<dbReference type="SUPFAM" id="SSF55120">
    <property type="entry name" value="Pseudouridine synthase"/>
    <property type="match status" value="1"/>
</dbReference>
<evidence type="ECO:0000313" key="8">
    <source>
        <dbReference type="Proteomes" id="UP000290253"/>
    </source>
</evidence>
<comment type="function">
    <text evidence="5">Responsible for synthesis of pseudouridine from uracil.</text>
</comment>
<comment type="similarity">
    <text evidence="1 5">Belongs to the pseudouridine synthase RluA family.</text>
</comment>
<protein>
    <recommendedName>
        <fullName evidence="5">Pseudouridine synthase</fullName>
        <ecNumber evidence="5">5.4.99.-</ecNumber>
    </recommendedName>
</protein>
<evidence type="ECO:0000256" key="5">
    <source>
        <dbReference type="RuleBase" id="RU362028"/>
    </source>
</evidence>
<keyword evidence="2 5" id="KW-0413">Isomerase</keyword>
<keyword evidence="4" id="KW-0694">RNA-binding</keyword>
<dbReference type="Gene3D" id="3.30.2350.10">
    <property type="entry name" value="Pseudouridine synthase"/>
    <property type="match status" value="1"/>
</dbReference>
<gene>
    <name evidence="7" type="ORF">ESZ00_08480</name>
</gene>
<name>A0A4Q1SJP2_9BACT</name>
<feature type="active site" evidence="3">
    <location>
        <position position="153"/>
    </location>
</feature>
<dbReference type="InterPro" id="IPR002942">
    <property type="entry name" value="S4_RNA-bd"/>
</dbReference>
<feature type="domain" description="RNA-binding S4" evidence="6">
    <location>
        <begin position="19"/>
        <end position="77"/>
    </location>
</feature>
<dbReference type="NCBIfam" id="TIGR00005">
    <property type="entry name" value="rluA_subfam"/>
    <property type="match status" value="1"/>
</dbReference>
<dbReference type="Proteomes" id="UP000290253">
    <property type="component" value="Unassembled WGS sequence"/>
</dbReference>
<dbReference type="SUPFAM" id="SSF55174">
    <property type="entry name" value="Alpha-L RNA-binding motif"/>
    <property type="match status" value="1"/>
</dbReference>
<dbReference type="Pfam" id="PF01479">
    <property type="entry name" value="S4"/>
    <property type="match status" value="1"/>
</dbReference>
<dbReference type="PROSITE" id="PS01129">
    <property type="entry name" value="PSI_RLU"/>
    <property type="match status" value="1"/>
</dbReference>
<dbReference type="EMBL" id="SDMK01000001">
    <property type="protein sequence ID" value="RXS97878.1"/>
    <property type="molecule type" value="Genomic_DNA"/>
</dbReference>
<dbReference type="Gene3D" id="3.10.290.10">
    <property type="entry name" value="RNA-binding S4 domain"/>
    <property type="match status" value="1"/>
</dbReference>
<dbReference type="InterPro" id="IPR006224">
    <property type="entry name" value="PsdUridine_synth_RluA-like_CS"/>
</dbReference>
<dbReference type="PANTHER" id="PTHR21600">
    <property type="entry name" value="MITOCHONDRIAL RNA PSEUDOURIDINE SYNTHASE"/>
    <property type="match status" value="1"/>
</dbReference>
<dbReference type="PANTHER" id="PTHR21600:SF44">
    <property type="entry name" value="RIBOSOMAL LARGE SUBUNIT PSEUDOURIDINE SYNTHASE D"/>
    <property type="match status" value="1"/>
</dbReference>
<dbReference type="InterPro" id="IPR050188">
    <property type="entry name" value="RluA_PseudoU_synthase"/>
</dbReference>
<dbReference type="SMART" id="SM00363">
    <property type="entry name" value="S4"/>
    <property type="match status" value="1"/>
</dbReference>
<keyword evidence="8" id="KW-1185">Reference proteome</keyword>
<dbReference type="Pfam" id="PF00849">
    <property type="entry name" value="PseudoU_synth_2"/>
    <property type="match status" value="1"/>
</dbReference>
<reference evidence="7 8" key="1">
    <citation type="journal article" date="2016" name="Int. J. Syst. Evol. Microbiol.">
        <title>Acidipila dinghuensis sp. nov., an acidobacterium isolated from forest soil.</title>
        <authorList>
            <person name="Jiang Y.W."/>
            <person name="Wang J."/>
            <person name="Chen M.H."/>
            <person name="Lv Y.Y."/>
            <person name="Qiu L.H."/>
        </authorList>
    </citation>
    <scope>NUCLEOTIDE SEQUENCE [LARGE SCALE GENOMIC DNA]</scope>
    <source>
        <strain evidence="7 8">DHOF10</strain>
    </source>
</reference>
<evidence type="ECO:0000256" key="4">
    <source>
        <dbReference type="PROSITE-ProRule" id="PRU00182"/>
    </source>
</evidence>
<comment type="caution">
    <text evidence="7">The sequence shown here is derived from an EMBL/GenBank/DDBJ whole genome shotgun (WGS) entry which is preliminary data.</text>
</comment>
<dbReference type="OrthoDB" id="9807829at2"/>
<dbReference type="RefSeq" id="WP_129207657.1">
    <property type="nucleotide sequence ID" value="NZ_BMGU01000001.1"/>
</dbReference>
<evidence type="ECO:0000313" key="7">
    <source>
        <dbReference type="EMBL" id="RXS97878.1"/>
    </source>
</evidence>
<sequence length="344" mass="37092">MSTGNYTVPAEAAGQRLDAWLAAWLAAQFEGVSRARVQLLVSEGKVTVDGTLAKASLKLRGGETVAVLGPPEPPPLRATPEMIPLDIVYEDDDLSVINKPAGMMVHAGAGATHEDPALDERNRGTLVNALLGHYSQLSTTGGALRPGIVHRLDKQTSGLIIVARNDAAHLRLAEMFSSREVHKTYLALVHGHPKKDTGTINAAIGRDLIRRTRMTTKRSEGARAAISHYTVLERLDTRFGKFALVSVKIETGRTHQIRVHMSSIGHPVVGDTLYGAPAIIPVVEAAKGKPGTKKKAAVAAETTQLDRNFLHAARLEFAHPRTNKILTLEAPLPAELTGFLDRIR</sequence>
<proteinExistence type="inferred from homology"/>
<dbReference type="InterPro" id="IPR006145">
    <property type="entry name" value="PsdUridine_synth_RsuA/RluA"/>
</dbReference>
<dbReference type="EC" id="5.4.99.-" evidence="5"/>
<evidence type="ECO:0000256" key="1">
    <source>
        <dbReference type="ARBA" id="ARBA00010876"/>
    </source>
</evidence>
<comment type="catalytic activity">
    <reaction evidence="5">
        <text>a uridine in RNA = a pseudouridine in RNA</text>
        <dbReference type="Rhea" id="RHEA:48348"/>
        <dbReference type="Rhea" id="RHEA-COMP:12068"/>
        <dbReference type="Rhea" id="RHEA-COMP:12069"/>
        <dbReference type="ChEBI" id="CHEBI:65314"/>
        <dbReference type="ChEBI" id="CHEBI:65315"/>
    </reaction>
</comment>
<evidence type="ECO:0000256" key="2">
    <source>
        <dbReference type="ARBA" id="ARBA00023235"/>
    </source>
</evidence>
<dbReference type="InterPro" id="IPR036986">
    <property type="entry name" value="S4_RNA-bd_sf"/>
</dbReference>
<dbReference type="AlphaFoldDB" id="A0A4Q1SJP2"/>
<dbReference type="PROSITE" id="PS50889">
    <property type="entry name" value="S4"/>
    <property type="match status" value="1"/>
</dbReference>
<organism evidence="7 8">
    <name type="scientific">Silvibacterium dinghuense</name>
    <dbReference type="NCBI Taxonomy" id="1560006"/>
    <lineage>
        <taxon>Bacteria</taxon>
        <taxon>Pseudomonadati</taxon>
        <taxon>Acidobacteriota</taxon>
        <taxon>Terriglobia</taxon>
        <taxon>Terriglobales</taxon>
        <taxon>Acidobacteriaceae</taxon>
        <taxon>Silvibacterium</taxon>
    </lineage>
</organism>
<dbReference type="GO" id="GO:0003723">
    <property type="term" value="F:RNA binding"/>
    <property type="evidence" value="ECO:0007669"/>
    <property type="project" value="UniProtKB-KW"/>
</dbReference>
<dbReference type="GO" id="GO:0000455">
    <property type="term" value="P:enzyme-directed rRNA pseudouridine synthesis"/>
    <property type="evidence" value="ECO:0007669"/>
    <property type="project" value="UniProtKB-ARBA"/>
</dbReference>
<dbReference type="InterPro" id="IPR020103">
    <property type="entry name" value="PsdUridine_synth_cat_dom_sf"/>
</dbReference>